<comment type="similarity">
    <text evidence="1">Belongs to the ANT/ATPSC lysine N-methyltransferase family.</text>
</comment>
<evidence type="ECO:0000313" key="7">
    <source>
        <dbReference type="Proteomes" id="UP001353858"/>
    </source>
</evidence>
<keyword evidence="7" id="KW-1185">Reference proteome</keyword>
<evidence type="ECO:0000256" key="1">
    <source>
        <dbReference type="ARBA" id="ARBA00010633"/>
    </source>
</evidence>
<dbReference type="PANTHER" id="PTHR13610">
    <property type="entry name" value="METHYLTRANSFERASE DOMAIN-CONTAINING PROTEIN"/>
    <property type="match status" value="1"/>
</dbReference>
<evidence type="ECO:0000256" key="4">
    <source>
        <dbReference type="ARBA" id="ARBA00022691"/>
    </source>
</evidence>
<name>A0AAN7PVU6_9COLE</name>
<feature type="transmembrane region" description="Helical" evidence="5">
    <location>
        <begin position="17"/>
        <end position="37"/>
    </location>
</feature>
<dbReference type="InterPro" id="IPR026170">
    <property type="entry name" value="FAM173A/B"/>
</dbReference>
<keyword evidence="5" id="KW-0812">Transmembrane</keyword>
<accession>A0AAN7PVU6</accession>
<keyword evidence="5" id="KW-1133">Transmembrane helix</keyword>
<organism evidence="6 7">
    <name type="scientific">Aquatica leii</name>
    <dbReference type="NCBI Taxonomy" id="1421715"/>
    <lineage>
        <taxon>Eukaryota</taxon>
        <taxon>Metazoa</taxon>
        <taxon>Ecdysozoa</taxon>
        <taxon>Arthropoda</taxon>
        <taxon>Hexapoda</taxon>
        <taxon>Insecta</taxon>
        <taxon>Pterygota</taxon>
        <taxon>Neoptera</taxon>
        <taxon>Endopterygota</taxon>
        <taxon>Coleoptera</taxon>
        <taxon>Polyphaga</taxon>
        <taxon>Elateriformia</taxon>
        <taxon>Elateroidea</taxon>
        <taxon>Lampyridae</taxon>
        <taxon>Luciolinae</taxon>
        <taxon>Aquatica</taxon>
    </lineage>
</organism>
<dbReference type="PANTHER" id="PTHR13610:SF9">
    <property type="entry name" value="FI06469P"/>
    <property type="match status" value="1"/>
</dbReference>
<dbReference type="SUPFAM" id="SSF53335">
    <property type="entry name" value="S-adenosyl-L-methionine-dependent methyltransferases"/>
    <property type="match status" value="1"/>
</dbReference>
<proteinExistence type="inferred from homology"/>
<keyword evidence="3" id="KW-0808">Transferase</keyword>
<keyword evidence="4" id="KW-0949">S-adenosyl-L-methionine</keyword>
<dbReference type="Proteomes" id="UP001353858">
    <property type="component" value="Unassembled WGS sequence"/>
</dbReference>
<dbReference type="Gene3D" id="3.40.50.150">
    <property type="entry name" value="Vaccinia Virus protein VP39"/>
    <property type="match status" value="1"/>
</dbReference>
<dbReference type="GO" id="GO:0016279">
    <property type="term" value="F:protein-lysine N-methyltransferase activity"/>
    <property type="evidence" value="ECO:0007669"/>
    <property type="project" value="InterPro"/>
</dbReference>
<dbReference type="GO" id="GO:1905706">
    <property type="term" value="P:regulation of mitochondrial ATP synthesis coupled proton transport"/>
    <property type="evidence" value="ECO:0007669"/>
    <property type="project" value="TreeGrafter"/>
</dbReference>
<gene>
    <name evidence="6" type="ORF">RN001_011300</name>
</gene>
<sequence>MDEINLTDNKLNTFGKVLAAVTGVCAFGICAIAVPFVTPALRKHCLPYVPATDAQIKNILVALKHRKGKVVDLGSGDGRIVIELAKQNYVSHGVELNPWLVAYSKLSALVKGVSSSTRFYKKDLWNFCLSSYDNVLIFGVEQMMLDLEKKIKAECSKDCNVVACRFPLPNLQPFKTIGHGIDTVWIYNLSSNLEDS</sequence>
<dbReference type="GO" id="GO:0032259">
    <property type="term" value="P:methylation"/>
    <property type="evidence" value="ECO:0007669"/>
    <property type="project" value="UniProtKB-KW"/>
</dbReference>
<protein>
    <recommendedName>
        <fullName evidence="8">ATP synthase c subunit lysine N-methyltransferase</fullName>
    </recommendedName>
</protein>
<dbReference type="EMBL" id="JARPUR010000004">
    <property type="protein sequence ID" value="KAK4878794.1"/>
    <property type="molecule type" value="Genomic_DNA"/>
</dbReference>
<dbReference type="InterPro" id="IPR029063">
    <property type="entry name" value="SAM-dependent_MTases_sf"/>
</dbReference>
<evidence type="ECO:0000256" key="2">
    <source>
        <dbReference type="ARBA" id="ARBA00022603"/>
    </source>
</evidence>
<evidence type="ECO:0008006" key="8">
    <source>
        <dbReference type="Google" id="ProtNLM"/>
    </source>
</evidence>
<evidence type="ECO:0000256" key="3">
    <source>
        <dbReference type="ARBA" id="ARBA00022679"/>
    </source>
</evidence>
<keyword evidence="5" id="KW-0472">Membrane</keyword>
<dbReference type="GO" id="GO:0005739">
    <property type="term" value="C:mitochondrion"/>
    <property type="evidence" value="ECO:0007669"/>
    <property type="project" value="TreeGrafter"/>
</dbReference>
<reference evidence="7" key="1">
    <citation type="submission" date="2023-01" db="EMBL/GenBank/DDBJ databases">
        <title>Key to firefly adult light organ development and bioluminescence: homeobox transcription factors regulate luciferase expression and transportation to peroxisome.</title>
        <authorList>
            <person name="Fu X."/>
        </authorList>
    </citation>
    <scope>NUCLEOTIDE SEQUENCE [LARGE SCALE GENOMIC DNA]</scope>
</reference>
<evidence type="ECO:0000313" key="6">
    <source>
        <dbReference type="EMBL" id="KAK4878794.1"/>
    </source>
</evidence>
<keyword evidence="2" id="KW-0489">Methyltransferase</keyword>
<comment type="caution">
    <text evidence="6">The sequence shown here is derived from an EMBL/GenBank/DDBJ whole genome shotgun (WGS) entry which is preliminary data.</text>
</comment>
<evidence type="ECO:0000256" key="5">
    <source>
        <dbReference type="SAM" id="Phobius"/>
    </source>
</evidence>
<dbReference type="AlphaFoldDB" id="A0AAN7PVU6"/>